<dbReference type="PANTHER" id="PTHR47623:SF1">
    <property type="entry name" value="OS09G0287300 PROTEIN"/>
    <property type="match status" value="1"/>
</dbReference>
<dbReference type="SUPFAM" id="SSF53254">
    <property type="entry name" value="Phosphoglycerate mutase-like"/>
    <property type="match status" value="1"/>
</dbReference>
<evidence type="ECO:0000313" key="2">
    <source>
        <dbReference type="Proteomes" id="UP001566476"/>
    </source>
</evidence>
<keyword evidence="2" id="KW-1185">Reference proteome</keyword>
<reference evidence="1 2" key="1">
    <citation type="submission" date="2024-07" db="EMBL/GenBank/DDBJ databases">
        <authorList>
            <person name="Thanompreechachai J."/>
            <person name="Duangmal K."/>
        </authorList>
    </citation>
    <scope>NUCLEOTIDE SEQUENCE [LARGE SCALE GENOMIC DNA]</scope>
    <source>
        <strain evidence="1 2">TBRC 1896</strain>
    </source>
</reference>
<dbReference type="CDD" id="cd07067">
    <property type="entry name" value="HP_PGM_like"/>
    <property type="match status" value="1"/>
</dbReference>
<dbReference type="InterPro" id="IPR029033">
    <property type="entry name" value="His_PPase_superfam"/>
</dbReference>
<dbReference type="Proteomes" id="UP001566476">
    <property type="component" value="Unassembled WGS sequence"/>
</dbReference>
<gene>
    <name evidence="1" type="ORF">AB2L28_10390</name>
</gene>
<dbReference type="PANTHER" id="PTHR47623">
    <property type="entry name" value="OS09G0287300 PROTEIN"/>
    <property type="match status" value="1"/>
</dbReference>
<accession>A0ABV4I4L1</accession>
<dbReference type="SMART" id="SM00855">
    <property type="entry name" value="PGAM"/>
    <property type="match status" value="1"/>
</dbReference>
<dbReference type="Gene3D" id="3.40.50.1240">
    <property type="entry name" value="Phosphoglycerate mutase-like"/>
    <property type="match status" value="1"/>
</dbReference>
<evidence type="ECO:0000313" key="1">
    <source>
        <dbReference type="EMBL" id="MEZ0492643.1"/>
    </source>
</evidence>
<protein>
    <submittedName>
        <fullName evidence="1">Histidine phosphatase family protein</fullName>
    </submittedName>
</protein>
<organism evidence="1 2">
    <name type="scientific">Kineococcus mangrovi</name>
    <dbReference type="NCBI Taxonomy" id="1660183"/>
    <lineage>
        <taxon>Bacteria</taxon>
        <taxon>Bacillati</taxon>
        <taxon>Actinomycetota</taxon>
        <taxon>Actinomycetes</taxon>
        <taxon>Kineosporiales</taxon>
        <taxon>Kineosporiaceae</taxon>
        <taxon>Kineococcus</taxon>
    </lineage>
</organism>
<sequence>MPTLVVVRHAKADSPVGLQDIARPLAERGKVDARQAGRWLGEHVGGCDLLLVSPARRTEETTARLLDGWGAAPVVVDEERLYEATLGDLLRVVRGLDTETADATVVLVAHNPGVSALVEALTGEVVQLRTAGIAVLDVSGAWADADTTSCTLRLQHTARAETTGPGGAGETSGGH</sequence>
<dbReference type="EMBL" id="JBGGTQ010000004">
    <property type="protein sequence ID" value="MEZ0492643.1"/>
    <property type="molecule type" value="Genomic_DNA"/>
</dbReference>
<comment type="caution">
    <text evidence="1">The sequence shown here is derived from an EMBL/GenBank/DDBJ whole genome shotgun (WGS) entry which is preliminary data.</text>
</comment>
<proteinExistence type="predicted"/>
<dbReference type="Pfam" id="PF00300">
    <property type="entry name" value="His_Phos_1"/>
    <property type="match status" value="1"/>
</dbReference>
<name>A0ABV4I4L1_9ACTN</name>
<dbReference type="RefSeq" id="WP_370718664.1">
    <property type="nucleotide sequence ID" value="NZ_JBGGTQ010000004.1"/>
</dbReference>
<dbReference type="InterPro" id="IPR013078">
    <property type="entry name" value="His_Pase_superF_clade-1"/>
</dbReference>